<dbReference type="AlphaFoldDB" id="A0A2P5CNI5"/>
<gene>
    <name evidence="1" type="ORF">PanWU01x14_137090</name>
</gene>
<organism evidence="1 2">
    <name type="scientific">Parasponia andersonii</name>
    <name type="common">Sponia andersonii</name>
    <dbReference type="NCBI Taxonomy" id="3476"/>
    <lineage>
        <taxon>Eukaryota</taxon>
        <taxon>Viridiplantae</taxon>
        <taxon>Streptophyta</taxon>
        <taxon>Embryophyta</taxon>
        <taxon>Tracheophyta</taxon>
        <taxon>Spermatophyta</taxon>
        <taxon>Magnoliopsida</taxon>
        <taxon>eudicotyledons</taxon>
        <taxon>Gunneridae</taxon>
        <taxon>Pentapetalae</taxon>
        <taxon>rosids</taxon>
        <taxon>fabids</taxon>
        <taxon>Rosales</taxon>
        <taxon>Cannabaceae</taxon>
        <taxon>Parasponia</taxon>
    </lineage>
</organism>
<sequence>MSIAEGQFITRNKRVIQRLNPTLRHAIRSSVESTGTQIASINEHCYYPLCPVLDLTLGTTKHSNISFLTSALHDKQGCHCINVPK</sequence>
<name>A0A2P5CNI5_PARAD</name>
<comment type="caution">
    <text evidence="1">The sequence shown here is derived from an EMBL/GenBank/DDBJ whole genome shotgun (WGS) entry which is preliminary data.</text>
</comment>
<keyword evidence="2" id="KW-1185">Reference proteome</keyword>
<dbReference type="EMBL" id="JXTB01000111">
    <property type="protein sequence ID" value="PON62594.1"/>
    <property type="molecule type" value="Genomic_DNA"/>
</dbReference>
<protein>
    <submittedName>
        <fullName evidence="1">Isopenicillin N synthase-like</fullName>
    </submittedName>
</protein>
<proteinExistence type="predicted"/>
<reference evidence="2" key="1">
    <citation type="submission" date="2016-06" db="EMBL/GenBank/DDBJ databases">
        <title>Parallel loss of symbiosis genes in relatives of nitrogen-fixing non-legume Parasponia.</title>
        <authorList>
            <person name="Van Velzen R."/>
            <person name="Holmer R."/>
            <person name="Bu F."/>
            <person name="Rutten L."/>
            <person name="Van Zeijl A."/>
            <person name="Liu W."/>
            <person name="Santuari L."/>
            <person name="Cao Q."/>
            <person name="Sharma T."/>
            <person name="Shen D."/>
            <person name="Roswanjaya Y."/>
            <person name="Wardhani T."/>
            <person name="Kalhor M.S."/>
            <person name="Jansen J."/>
            <person name="Van den Hoogen J."/>
            <person name="Gungor B."/>
            <person name="Hartog M."/>
            <person name="Hontelez J."/>
            <person name="Verver J."/>
            <person name="Yang W.-C."/>
            <person name="Schijlen E."/>
            <person name="Repin R."/>
            <person name="Schilthuizen M."/>
            <person name="Schranz E."/>
            <person name="Heidstra R."/>
            <person name="Miyata K."/>
            <person name="Fedorova E."/>
            <person name="Kohlen W."/>
            <person name="Bisseling T."/>
            <person name="Smit S."/>
            <person name="Geurts R."/>
        </authorList>
    </citation>
    <scope>NUCLEOTIDE SEQUENCE [LARGE SCALE GENOMIC DNA]</scope>
    <source>
        <strain evidence="2">cv. WU1-14</strain>
    </source>
</reference>
<evidence type="ECO:0000313" key="2">
    <source>
        <dbReference type="Proteomes" id="UP000237105"/>
    </source>
</evidence>
<evidence type="ECO:0000313" key="1">
    <source>
        <dbReference type="EMBL" id="PON62594.1"/>
    </source>
</evidence>
<dbReference type="Proteomes" id="UP000237105">
    <property type="component" value="Unassembled WGS sequence"/>
</dbReference>
<accession>A0A2P5CNI5</accession>